<dbReference type="Proteomes" id="UP000295711">
    <property type="component" value="Unassembled WGS sequence"/>
</dbReference>
<sequence>MKIFTQDRTRIFSFSGDVWATETPDGGHVVAEKANGSPYIGTYKDIDRASEVLKEIFQYYRDGKKSYIMPLE</sequence>
<organism evidence="1 2">
    <name type="scientific">Frisingicoccus caecimuris</name>
    <dbReference type="NCBI Taxonomy" id="1796636"/>
    <lineage>
        <taxon>Bacteria</taxon>
        <taxon>Bacillati</taxon>
        <taxon>Bacillota</taxon>
        <taxon>Clostridia</taxon>
        <taxon>Lachnospirales</taxon>
        <taxon>Lachnospiraceae</taxon>
        <taxon>Frisingicoccus</taxon>
    </lineage>
</organism>
<comment type="caution">
    <text evidence="1">The sequence shown here is derived from an EMBL/GenBank/DDBJ whole genome shotgun (WGS) entry which is preliminary data.</text>
</comment>
<reference evidence="1 2" key="1">
    <citation type="submission" date="2019-03" db="EMBL/GenBank/DDBJ databases">
        <title>Genomic Encyclopedia of Type Strains, Phase IV (KMG-IV): sequencing the most valuable type-strain genomes for metagenomic binning, comparative biology and taxonomic classification.</title>
        <authorList>
            <person name="Goeker M."/>
        </authorList>
    </citation>
    <scope>NUCLEOTIDE SEQUENCE [LARGE SCALE GENOMIC DNA]</scope>
    <source>
        <strain evidence="1 2">DSM 28559</strain>
    </source>
</reference>
<protein>
    <submittedName>
        <fullName evidence="1">Uncharacterized protein</fullName>
    </submittedName>
</protein>
<evidence type="ECO:0000313" key="1">
    <source>
        <dbReference type="EMBL" id="TCO85794.1"/>
    </source>
</evidence>
<dbReference type="RefSeq" id="WP_132088586.1">
    <property type="nucleotide sequence ID" value="NZ_JANKAQ010000001.1"/>
</dbReference>
<dbReference type="AlphaFoldDB" id="A0A4R2LPF9"/>
<evidence type="ECO:0000313" key="2">
    <source>
        <dbReference type="Proteomes" id="UP000295711"/>
    </source>
</evidence>
<dbReference type="OrthoDB" id="2066280at2"/>
<dbReference type="EMBL" id="SLXA01000002">
    <property type="protein sequence ID" value="TCO85794.1"/>
    <property type="molecule type" value="Genomic_DNA"/>
</dbReference>
<gene>
    <name evidence="1" type="ORF">EV212_102109</name>
</gene>
<proteinExistence type="predicted"/>
<accession>A0A4R2LPF9</accession>
<name>A0A4R2LPF9_9FIRM</name>
<keyword evidence="2" id="KW-1185">Reference proteome</keyword>